<dbReference type="EMBL" id="FTNT01000003">
    <property type="protein sequence ID" value="SIR90017.1"/>
    <property type="molecule type" value="Genomic_DNA"/>
</dbReference>
<dbReference type="Gene3D" id="3.40.50.2000">
    <property type="entry name" value="Glycogen Phosphorylase B"/>
    <property type="match status" value="2"/>
</dbReference>
<dbReference type="STRING" id="1344003.SAMN05445060_1536"/>
<organism evidence="1 2">
    <name type="scientific">Williamsia sterculiae</name>
    <dbReference type="NCBI Taxonomy" id="1344003"/>
    <lineage>
        <taxon>Bacteria</taxon>
        <taxon>Bacillati</taxon>
        <taxon>Actinomycetota</taxon>
        <taxon>Actinomycetes</taxon>
        <taxon>Mycobacteriales</taxon>
        <taxon>Nocardiaceae</taxon>
        <taxon>Williamsia</taxon>
    </lineage>
</organism>
<gene>
    <name evidence="1" type="ORF">SAMN05445060_1536</name>
</gene>
<keyword evidence="2" id="KW-1185">Reference proteome</keyword>
<dbReference type="SUPFAM" id="SSF53756">
    <property type="entry name" value="UDP-Glycosyltransferase/glycogen phosphorylase"/>
    <property type="match status" value="1"/>
</dbReference>
<protein>
    <submittedName>
        <fullName evidence="1">Uncharacterized protein</fullName>
    </submittedName>
</protein>
<evidence type="ECO:0000313" key="1">
    <source>
        <dbReference type="EMBL" id="SIR90017.1"/>
    </source>
</evidence>
<accession>A0A1N7EPJ0</accession>
<evidence type="ECO:0000313" key="2">
    <source>
        <dbReference type="Proteomes" id="UP000186218"/>
    </source>
</evidence>
<sequence length="348" mass="36695">MTTAVPSAVLHLVVGPHDHGVVRYARAVHASLAMDDSGQRLTHVADADAAVAVVAQPCGPLVHIHVTDKLFGSGATAAATAVVAVVDAAHAAGTRVSLTLHDLPQPSDGAGFHRRRDAYRAMLTAADGVIVSSEHESRLIDEHLGWSPRPPTDVEVIPLMVGSPGDAVVRVAAPTSRSVGVLGFLYPGKGHAEVLRAMAASAPDVVFVALGTPSPGHTDLADQLTTDAAAVGRGCEITGFLDDAQLAVRLAEVGVPVAHHRHLSASGSINTWRAARRRPLVPRHRYSEEMDRMSPRTMTLYDEDRLSSAIAEALADPASTWIDAGRPVHPSPAEVAMAHRTTFARWSR</sequence>
<dbReference type="AlphaFoldDB" id="A0A1N7EPJ0"/>
<name>A0A1N7EPJ0_9NOCA</name>
<dbReference type="Proteomes" id="UP000186218">
    <property type="component" value="Unassembled WGS sequence"/>
</dbReference>
<dbReference type="RefSeq" id="WP_076478044.1">
    <property type="nucleotide sequence ID" value="NZ_FTNT01000003.1"/>
</dbReference>
<dbReference type="OrthoDB" id="4120491at2"/>
<proteinExistence type="predicted"/>
<reference evidence="1 2" key="1">
    <citation type="submission" date="2017-01" db="EMBL/GenBank/DDBJ databases">
        <authorList>
            <person name="Mah S.A."/>
            <person name="Swanson W.J."/>
            <person name="Moy G.W."/>
            <person name="Vacquier V.D."/>
        </authorList>
    </citation>
    <scope>NUCLEOTIDE SEQUENCE [LARGE SCALE GENOMIC DNA]</scope>
    <source>
        <strain evidence="1 2">CPCC 203464</strain>
    </source>
</reference>